<protein>
    <submittedName>
        <fullName evidence="2">Uncharacterized protein</fullName>
    </submittedName>
</protein>
<comment type="caution">
    <text evidence="2">The sequence shown here is derived from an EMBL/GenBank/DDBJ whole genome shotgun (WGS) entry which is preliminary data.</text>
</comment>
<sequence length="84" mass="9888">MRNRIFYPCLVQCMPESKATYTGVKAKKRKKENLAENESLLLCIQNPRRINQMEGLAQSGRDSLDFSRRPPMPRITTGKLYWRR</sequence>
<dbReference type="AlphaFoldDB" id="A0AAE1DSH9"/>
<reference evidence="2" key="1">
    <citation type="journal article" date="2023" name="G3 (Bethesda)">
        <title>A reference genome for the long-term kleptoplast-retaining sea slug Elysia crispata morphotype clarki.</title>
        <authorList>
            <person name="Eastman K.E."/>
            <person name="Pendleton A.L."/>
            <person name="Shaikh M.A."/>
            <person name="Suttiyut T."/>
            <person name="Ogas R."/>
            <person name="Tomko P."/>
            <person name="Gavelis G."/>
            <person name="Widhalm J.R."/>
            <person name="Wisecaver J.H."/>
        </authorList>
    </citation>
    <scope>NUCLEOTIDE SEQUENCE</scope>
    <source>
        <strain evidence="2">ECLA1</strain>
    </source>
</reference>
<evidence type="ECO:0000256" key="1">
    <source>
        <dbReference type="SAM" id="MobiDB-lite"/>
    </source>
</evidence>
<keyword evidence="3" id="KW-1185">Reference proteome</keyword>
<feature type="region of interest" description="Disordered" evidence="1">
    <location>
        <begin position="57"/>
        <end position="84"/>
    </location>
</feature>
<dbReference type="Proteomes" id="UP001283361">
    <property type="component" value="Unassembled WGS sequence"/>
</dbReference>
<gene>
    <name evidence="2" type="ORF">RRG08_052841</name>
</gene>
<dbReference type="EMBL" id="JAWDGP010002640">
    <property type="protein sequence ID" value="KAK3781274.1"/>
    <property type="molecule type" value="Genomic_DNA"/>
</dbReference>
<evidence type="ECO:0000313" key="3">
    <source>
        <dbReference type="Proteomes" id="UP001283361"/>
    </source>
</evidence>
<accession>A0AAE1DSH9</accession>
<name>A0AAE1DSH9_9GAST</name>
<proteinExistence type="predicted"/>
<evidence type="ECO:0000313" key="2">
    <source>
        <dbReference type="EMBL" id="KAK3781274.1"/>
    </source>
</evidence>
<organism evidence="2 3">
    <name type="scientific">Elysia crispata</name>
    <name type="common">lettuce slug</name>
    <dbReference type="NCBI Taxonomy" id="231223"/>
    <lineage>
        <taxon>Eukaryota</taxon>
        <taxon>Metazoa</taxon>
        <taxon>Spiralia</taxon>
        <taxon>Lophotrochozoa</taxon>
        <taxon>Mollusca</taxon>
        <taxon>Gastropoda</taxon>
        <taxon>Heterobranchia</taxon>
        <taxon>Euthyneura</taxon>
        <taxon>Panpulmonata</taxon>
        <taxon>Sacoglossa</taxon>
        <taxon>Placobranchoidea</taxon>
        <taxon>Plakobranchidae</taxon>
        <taxon>Elysia</taxon>
    </lineage>
</organism>